<sequence length="2600" mass="285548">MVVQVEDAIVAVAAPSPGPRATRLMCQAEIESIRYLVYATASLLVVMMETPSDVTSSTSAVDEPKRRASKFELWQVWNAQEPIRCVRFSPSTRTARGALALCIEGGRGVLLVPTSATSSRAAAAAERSGAQYMSEKDMRLPLRVGCGVKRPRCDYVRTHLHLHLPRWVESVRWECEDQLVNHLEWVENEDDLLLLGYGDKLSIWKLVDDSVQVHLQRTVKLSGDGEVPVVPACHFDVASSGRYVATAGKHDRIVKVWDVENLSTHDSTPVVLFLAHTRALVCLMWSKDVNVYKRRSNVSTTQGAREMLFTLDRAGNVSIWREIFSPLRSFVLWQQFSVADFCCSSFDGDDAQLDCRIREFGLVNHTRAQEGSKPVSSMKEALLSEGAVMDALCLFHYGCGSLNEARQYEPGSQRKSSIDQISSKLLNDRRGAIADTHVGEASICGNVALGQTFSVHLLYAILSSGVLCMFREVSVPFTSVSPKLSLLLSYNGLQEQLIDGHVYCVSSSDYQEHESGLTVFFVEVLFQRKVADSQLYRARLMLQPSSFSAGTCTESASYNVRTCEVSVICSSMMSATKNTNGQDAILSIVNLTPRCQPVPENCSGGPDMIAITNCGKRLHAFRASRSLHKLESACRAEVENGTVAPVTHTASYDKQGVLYLFAGGRLHVAIVAPTGVHSVKGVTEDMLPKSSVLCRQTMLLVAGRDALTVCYADESNEFEVLNELISVTIPASVKAKWSSSSMASTDPAAIDTSEIKKDFSMVVGLHKDGRKMTVWVFSFETTTTDSLFPSVQLLRKSTVAFPGARVLGIACVPLLNTFEVTFACFDTDAQLTLWTFADLDNLLEVEFAHRVNVGDLMKVFSHAQNSHVPFHFTDERSPFKHFSFSSCGRVAILFEGSKGGGQICFLSTIDDILQGVVELPYEEFGQVLSLEWTPPITAEQVCHLLFVSTTAIGVLKFGSSLPTTINKWSVAWSSSRFSVRPGKASSLANYPHALLRIESGLARLNIGHISGLGSSPVQSLSDFPRNQAHYSQPQTKVFPAHHPITLMYLLARGSFETLGKVLEHVKMKVLEHEEMCYLQMTDDTMLQSLPLLSLCQLLGNSTKDNCDERSDTYLRGKGSQGTENVSHFEASAGPARASDLFAISREARRRYDAGRSGADCADRLFMPPLSAHDSIENPPTAEVKSVLDIDAFSKFFDKHRCSLTFMTTEESDIFLTIVAGVKKILCWERDSSRQKDEAALRFQASLLWQAHPLSSIQRAADVSDVAKQQAANDSTTPMSSHQEIGGLCSEQIAWGALSEFQPELLRECFPEETISWKEMRRLRLPFWLKSTTKLIQLLEKAAQVEYATNRNPFAVAVFYVLLGKTRLLASLFKMANESRISDLLGNNFSDVRWKNAAIKNAYVLKGKQRYELSAAFFLLGGKVTEAVSVAKKSDTTLVLSFLIARVSEKWEFGHDRSGVADLSQTSYTGMVTAGHGLGGPFRTGSVLTTAADSSESKNVSVGFLRTTVYERALQCGDVYMCFLVKYLLGETSSAIDVLVASPGVDMRSMFGDCANSCIRTSMYWSAFGKSLLSACDLIRFLRKAIAPMTLALKERVLRLNVIAMVRSQDAGLGLASLLHQRDTAPFVQEFCRERAPSSGVATFLGYRERILIAALGGQVDHLYAAFLKLIHEAATVSASSASGTPFDFVDRLNEEIRCIIHRAGDYDLPGVPETSKKHLLYRVRAAVVEMLVHSDRLAALDFLMSRWSQSEGSVPEFASTRPVLDLVVVVVEGLATVASGDLLSTSSDCSRTRKVDQTCFDLLAVATQLLLWLQYYLLKHLEQRTPQANRDFVGLAVAAVHSVIAVCCRYVKNPCCLHRALGLIFSHGAGLSHESKQALDGITGGDVCVRCASIHCSSTAQVKVSGMSSLFEQDIPALYQVVRELSLELDEFVAAVKSRRLHHSIPLRGLPAHFSYCPYWELVMMMVAGDMPTHLSKITEKGVTPTTELSSKLVEAWESYSNRLARFALRHVLCDLAKLFYGPFPNSDPAASPSASSRESPQESSSPARSSSPGTPRAFFSDAPEFTALPHDFGRQLLKCECERCPWLLLVELFTDRDEFLHRLYARMDYCCEKIDGEVRWGRLPEPVSQKSASMRYQQPVPSGGEENAVLLPRDTNRTEQVKRRTTSACTATGVRVQCVYRSENAIKAMCINRAASDDAEISVCGKKGILRASYMDHGDGNRFQSKGMHACPHNSLRFESESNLASPPKSRHVADTMQSSNFGSSIRQKLSPSSSLTAYGNSSPSSLRNPIPASPSEPKLVSFKPTALASHPFLPLFVSGNHKGHVHLWSYDRLSALCAFQTKDVVAPYPTGPSMLSSRRNIKALEFDGLGQQLGAVDAPGRLFLWKFSEWDRVPYYREIMCHDKGAKGLAFLNSSSTIATVGLSSEKRNLCVWDTLLPASKAVVAAPSCHPAGATSVIFSSTHQLLVTGGAGGALSIFDMRQRRVLYTISKAHETSIQTLVLHPSGDCMLSGSAGGDIKIWSLPLFRQVVFLSKVHVKPSFLGDAATNLLGDAASNVAINVTNSSWGVTDSFATEDVFFTSGTDGSVQRLILPSLSRL</sequence>
<dbReference type="Proteomes" id="UP001162060">
    <property type="component" value="Unassembled WGS sequence"/>
</dbReference>
<dbReference type="EMBL" id="CAKLBY020000258">
    <property type="protein sequence ID" value="CAK7940382.1"/>
    <property type="molecule type" value="Genomic_DNA"/>
</dbReference>
<dbReference type="PANTHER" id="PTHR13950">
    <property type="entry name" value="RABCONNECTIN-RELATED"/>
    <property type="match status" value="1"/>
</dbReference>
<evidence type="ECO:0000256" key="2">
    <source>
        <dbReference type="SAM" id="MobiDB-lite"/>
    </source>
</evidence>
<dbReference type="PROSITE" id="PS50294">
    <property type="entry name" value="WD_REPEATS_REGION"/>
    <property type="match status" value="1"/>
</dbReference>
<dbReference type="Pfam" id="PF12234">
    <property type="entry name" value="Rav1p_C"/>
    <property type="match status" value="1"/>
</dbReference>
<feature type="region of interest" description="Disordered" evidence="2">
    <location>
        <begin position="2240"/>
        <end position="2296"/>
    </location>
</feature>
<dbReference type="InterPro" id="IPR015943">
    <property type="entry name" value="WD40/YVTN_repeat-like_dom_sf"/>
</dbReference>
<dbReference type="GO" id="GO:0043291">
    <property type="term" value="C:RAVE complex"/>
    <property type="evidence" value="ECO:0007669"/>
    <property type="project" value="TreeGrafter"/>
</dbReference>
<comment type="caution">
    <text evidence="4">The sequence shown here is derived from an EMBL/GenBank/DDBJ whole genome shotgun (WGS) entry which is preliminary data.</text>
</comment>
<dbReference type="PANTHER" id="PTHR13950:SF9">
    <property type="entry name" value="RABCONNECTIN-3A"/>
    <property type="match status" value="1"/>
</dbReference>
<evidence type="ECO:0000259" key="3">
    <source>
        <dbReference type="Pfam" id="PF12234"/>
    </source>
</evidence>
<feature type="compositionally biased region" description="Polar residues" evidence="2">
    <location>
        <begin position="2257"/>
        <end position="2289"/>
    </location>
</feature>
<dbReference type="InterPro" id="IPR036322">
    <property type="entry name" value="WD40_repeat_dom_sf"/>
</dbReference>
<dbReference type="SMART" id="SM00320">
    <property type="entry name" value="WD40"/>
    <property type="match status" value="7"/>
</dbReference>
<dbReference type="InterPro" id="IPR001680">
    <property type="entry name" value="WD40_rpt"/>
</dbReference>
<feature type="compositionally biased region" description="Low complexity" evidence="2">
    <location>
        <begin position="2030"/>
        <end position="2053"/>
    </location>
</feature>
<dbReference type="InterPro" id="IPR022033">
    <property type="entry name" value="Rav1p_C"/>
</dbReference>
<feature type="region of interest" description="Disordered" evidence="2">
    <location>
        <begin position="2030"/>
        <end position="2057"/>
    </location>
</feature>
<evidence type="ECO:0000313" key="4">
    <source>
        <dbReference type="EMBL" id="CAK7940382.1"/>
    </source>
</evidence>
<dbReference type="PROSITE" id="PS50082">
    <property type="entry name" value="WD_REPEATS_2"/>
    <property type="match status" value="1"/>
</dbReference>
<dbReference type="InterPro" id="IPR052208">
    <property type="entry name" value="DmX-like/RAVE_component"/>
</dbReference>
<evidence type="ECO:0000256" key="1">
    <source>
        <dbReference type="PROSITE-ProRule" id="PRU00221"/>
    </source>
</evidence>
<gene>
    <name evidence="4" type="ORF">PM001_LOCUS25532</name>
</gene>
<reference evidence="4" key="1">
    <citation type="submission" date="2024-01" db="EMBL/GenBank/DDBJ databases">
        <authorList>
            <person name="Webb A."/>
        </authorList>
    </citation>
    <scope>NUCLEOTIDE SEQUENCE</scope>
    <source>
        <strain evidence="4">Pm1</strain>
    </source>
</reference>
<dbReference type="SUPFAM" id="SSF50978">
    <property type="entry name" value="WD40 repeat-like"/>
    <property type="match status" value="2"/>
</dbReference>
<feature type="domain" description="RAVE complex protein Rav1 C-terminal" evidence="3">
    <location>
        <begin position="1200"/>
        <end position="1449"/>
    </location>
</feature>
<dbReference type="GO" id="GO:0007035">
    <property type="term" value="P:vacuolar acidification"/>
    <property type="evidence" value="ECO:0007669"/>
    <property type="project" value="TreeGrafter"/>
</dbReference>
<accession>A0AAV1V3Y6</accession>
<name>A0AAV1V3Y6_9STRA</name>
<evidence type="ECO:0000313" key="5">
    <source>
        <dbReference type="Proteomes" id="UP001162060"/>
    </source>
</evidence>
<feature type="repeat" description="WD" evidence="1">
    <location>
        <begin position="2492"/>
        <end position="2525"/>
    </location>
</feature>
<organism evidence="4 5">
    <name type="scientific">Peronospora matthiolae</name>
    <dbReference type="NCBI Taxonomy" id="2874970"/>
    <lineage>
        <taxon>Eukaryota</taxon>
        <taxon>Sar</taxon>
        <taxon>Stramenopiles</taxon>
        <taxon>Oomycota</taxon>
        <taxon>Peronosporomycetes</taxon>
        <taxon>Peronosporales</taxon>
        <taxon>Peronosporaceae</taxon>
        <taxon>Peronospora</taxon>
    </lineage>
</organism>
<proteinExistence type="predicted"/>
<dbReference type="Pfam" id="PF00400">
    <property type="entry name" value="WD40"/>
    <property type="match status" value="1"/>
</dbReference>
<dbReference type="Gene3D" id="2.130.10.10">
    <property type="entry name" value="YVTN repeat-like/Quinoprotein amine dehydrogenase"/>
    <property type="match status" value="2"/>
</dbReference>
<keyword evidence="1" id="KW-0853">WD repeat</keyword>
<protein>
    <recommendedName>
        <fullName evidence="3">RAVE complex protein Rav1 C-terminal domain-containing protein</fullName>
    </recommendedName>
</protein>